<accession>A0AAD9D5Y4</accession>
<evidence type="ECO:0000259" key="2">
    <source>
        <dbReference type="PROSITE" id="PS51886"/>
    </source>
</evidence>
<dbReference type="Pfam" id="PF07534">
    <property type="entry name" value="TLD"/>
    <property type="match status" value="2"/>
</dbReference>
<comment type="caution">
    <text evidence="3">The sequence shown here is derived from an EMBL/GenBank/DDBJ whole genome shotgun (WGS) entry which is preliminary data.</text>
</comment>
<dbReference type="InterPro" id="IPR006571">
    <property type="entry name" value="TLDc_dom"/>
</dbReference>
<evidence type="ECO:0000313" key="4">
    <source>
        <dbReference type="Proteomes" id="UP001224775"/>
    </source>
</evidence>
<dbReference type="Pfam" id="PF02214">
    <property type="entry name" value="BTB_2"/>
    <property type="match status" value="2"/>
</dbReference>
<dbReference type="PROSITE" id="PS50105">
    <property type="entry name" value="SAM_DOMAIN"/>
    <property type="match status" value="1"/>
</dbReference>
<dbReference type="SUPFAM" id="SSF54695">
    <property type="entry name" value="POZ domain"/>
    <property type="match status" value="3"/>
</dbReference>
<dbReference type="SMART" id="SM00454">
    <property type="entry name" value="SAM"/>
    <property type="match status" value="1"/>
</dbReference>
<dbReference type="InterPro" id="IPR013761">
    <property type="entry name" value="SAM/pointed_sf"/>
</dbReference>
<dbReference type="SUPFAM" id="SSF47769">
    <property type="entry name" value="SAM/Pointed domain"/>
    <property type="match status" value="1"/>
</dbReference>
<evidence type="ECO:0000313" key="3">
    <source>
        <dbReference type="EMBL" id="KAK1734098.1"/>
    </source>
</evidence>
<dbReference type="Gene3D" id="1.10.150.50">
    <property type="entry name" value="Transcription Factor, Ets-1"/>
    <property type="match status" value="1"/>
</dbReference>
<feature type="domain" description="SAM" evidence="1">
    <location>
        <begin position="968"/>
        <end position="1033"/>
    </location>
</feature>
<sequence length="1101" mass="123383">MSPTKRKGADLHSAVRRALGRATATDDLHPSITIPSEEEFERVSADARKLADELLKAGDKLKTVHDEVELDYLKQILQMEHEEKQVLDRLSKIGEKKLKAASDYANKDATDEDILEINAGGKVITTRRRTLTQLKGTRLEALFSGRWDKKLLRDRSGRVLLDVNGDCFQAIMVFLNDLTTSCDDRMPGPPSVYSELNNNMLTHQLELFEIITPPLMESNIITRLSHANILYDWLVDDGSEGGLNLLYRSSRDGQSMMDFHWRCDNKGPTLVLIETVEGGVLGGYTNTSWKSHNGKYANGDKAFLFALSGFELSSPCKMKMKNGTSCYSTYHNRKYGPVFGYGKLRLNIGDTYEQGPAGLSSTNAATCYQIKEMEVYQVVDDCQHQKHMGPPSYSPATNRFSKEVNEAIVERWKSLHALGVKVSSLEESFKDEEHFIESLATGNTKDIVLLNAANDDKVTHIEHSPYCFGKILDHLRLKKLHSVNLSDEPSPPTVCESQKKSFEKVVDYYFPGESSKADEQLKAARHEHEVHYALEVKRLEDVGKQVLDRFNKLEEEKVKAVISNGDDNVSDDDIIEINAGGKIIAARRGTLTQWKGTRLEALFSGRWNKKLLRDDDGRIFLDVDGDCFQAIVVYLNELVSSTEDNSPEFPSVYDELESILAHQLELFQVPVPRMPHSNIVKESSHANVIYNWLEQDGLDGEWELLYRSSRDGVSNQSFHTNCDCKGPTIILIETTEGGVLGGYTNASWQSFSFGGVSSKADKTFLFTLTGFNLPFPLKMKLKDPDDAKTILRASDYLDWEPTHMKHKSLSNGPKFGQGPDLCVDGSRVTIRTGVSYERSPAQLKESLQYTIKEMEVFSIKGTAPPLLGPRMETKKQPSYSLQSRNLRSGSIMLSIRITHLEEAFKDEEHFIEALATGNTKDVVKLNVSGTLMSTRRATLMIAEDSVLAQQFDDSKWTVQGSFPPVKAWTPDEVSNWVKDTKGIPDDVGSLFLENEINGSELLALDKEGLKMLGVKRVGTICLLSDEICLLKKAANADKVAQIEHSPYCFGKILDHLRLKKLHSVNLVKVPAPPSIRKSQKKSFEKVVDYYFPGDSSKFILG</sequence>
<dbReference type="AlphaFoldDB" id="A0AAD9D5Y4"/>
<feature type="domain" description="TLDc" evidence="2">
    <location>
        <begin position="220"/>
        <end position="379"/>
    </location>
</feature>
<dbReference type="PROSITE" id="PS51886">
    <property type="entry name" value="TLDC"/>
    <property type="match status" value="2"/>
</dbReference>
<proteinExistence type="predicted"/>
<feature type="domain" description="TLDc" evidence="2">
    <location>
        <begin position="678"/>
        <end position="860"/>
    </location>
</feature>
<dbReference type="GO" id="GO:0051260">
    <property type="term" value="P:protein homooligomerization"/>
    <property type="evidence" value="ECO:0007669"/>
    <property type="project" value="InterPro"/>
</dbReference>
<name>A0AAD9D5Y4_9STRA</name>
<keyword evidence="4" id="KW-1185">Reference proteome</keyword>
<dbReference type="PANTHER" id="PTHR14499:SF136">
    <property type="entry name" value="GH08630P"/>
    <property type="match status" value="1"/>
</dbReference>
<reference evidence="3" key="1">
    <citation type="submission" date="2023-06" db="EMBL/GenBank/DDBJ databases">
        <title>Survivors Of The Sea: Transcriptome response of Skeletonema marinoi to long-term dormancy.</title>
        <authorList>
            <person name="Pinder M.I.M."/>
            <person name="Kourtchenko O."/>
            <person name="Robertson E.K."/>
            <person name="Larsson T."/>
            <person name="Maumus F."/>
            <person name="Osuna-Cruz C.M."/>
            <person name="Vancaester E."/>
            <person name="Stenow R."/>
            <person name="Vandepoele K."/>
            <person name="Ploug H."/>
            <person name="Bruchert V."/>
            <person name="Godhe A."/>
            <person name="Topel M."/>
        </authorList>
    </citation>
    <scope>NUCLEOTIDE SEQUENCE</scope>
    <source>
        <strain evidence="3">R05AC</strain>
    </source>
</reference>
<dbReference type="InterPro" id="IPR011333">
    <property type="entry name" value="SKP1/BTB/POZ_sf"/>
</dbReference>
<dbReference type="PANTHER" id="PTHR14499">
    <property type="entry name" value="POTASSIUM CHANNEL TETRAMERIZATION DOMAIN-CONTAINING"/>
    <property type="match status" value="1"/>
</dbReference>
<dbReference type="EMBL" id="JATAAI010000041">
    <property type="protein sequence ID" value="KAK1734098.1"/>
    <property type="molecule type" value="Genomic_DNA"/>
</dbReference>
<dbReference type="Proteomes" id="UP001224775">
    <property type="component" value="Unassembled WGS sequence"/>
</dbReference>
<organism evidence="3 4">
    <name type="scientific">Skeletonema marinoi</name>
    <dbReference type="NCBI Taxonomy" id="267567"/>
    <lineage>
        <taxon>Eukaryota</taxon>
        <taxon>Sar</taxon>
        <taxon>Stramenopiles</taxon>
        <taxon>Ochrophyta</taxon>
        <taxon>Bacillariophyta</taxon>
        <taxon>Coscinodiscophyceae</taxon>
        <taxon>Thalassiosirophycidae</taxon>
        <taxon>Thalassiosirales</taxon>
        <taxon>Skeletonemataceae</taxon>
        <taxon>Skeletonema</taxon>
        <taxon>Skeletonema marinoi-dohrnii complex</taxon>
    </lineage>
</organism>
<dbReference type="SMART" id="SM00584">
    <property type="entry name" value="TLDc"/>
    <property type="match status" value="2"/>
</dbReference>
<dbReference type="Gene3D" id="3.30.710.10">
    <property type="entry name" value="Potassium Channel Kv1.1, Chain A"/>
    <property type="match status" value="3"/>
</dbReference>
<gene>
    <name evidence="3" type="ORF">QTG54_015101</name>
</gene>
<dbReference type="InterPro" id="IPR003131">
    <property type="entry name" value="T1-type_BTB"/>
</dbReference>
<evidence type="ECO:0000259" key="1">
    <source>
        <dbReference type="PROSITE" id="PS50105"/>
    </source>
</evidence>
<dbReference type="InterPro" id="IPR001660">
    <property type="entry name" value="SAM"/>
</dbReference>
<protein>
    <submittedName>
        <fullName evidence="3">TLD domain-containing protein</fullName>
    </submittedName>
</protein>